<keyword evidence="2" id="KW-1185">Reference proteome</keyword>
<dbReference type="eggNOG" id="COG0314">
    <property type="taxonomic scope" value="Bacteria"/>
</dbReference>
<dbReference type="SUPFAM" id="SSF54690">
    <property type="entry name" value="Molybdopterin synthase subunit MoaE"/>
    <property type="match status" value="1"/>
</dbReference>
<protein>
    <submittedName>
        <fullName evidence="1">Molybdopterin synthase catalytic subunit</fullName>
    </submittedName>
</protein>
<dbReference type="Proteomes" id="UP000183508">
    <property type="component" value="Unassembled WGS sequence"/>
</dbReference>
<gene>
    <name evidence="1" type="ORF">SAMN05421543_11765</name>
</gene>
<reference evidence="2" key="1">
    <citation type="submission" date="2016-10" db="EMBL/GenBank/DDBJ databases">
        <authorList>
            <person name="Varghese N."/>
        </authorList>
    </citation>
    <scope>NUCLEOTIDE SEQUENCE [LARGE SCALE GENOMIC DNA]</scope>
    <source>
        <strain evidence="2">DSM 17980</strain>
    </source>
</reference>
<evidence type="ECO:0000313" key="2">
    <source>
        <dbReference type="Proteomes" id="UP000183508"/>
    </source>
</evidence>
<dbReference type="Pfam" id="PF02597">
    <property type="entry name" value="ThiS"/>
    <property type="match status" value="1"/>
</dbReference>
<dbReference type="Gene3D" id="3.10.20.30">
    <property type="match status" value="1"/>
</dbReference>
<dbReference type="EMBL" id="FPBV01000017">
    <property type="protein sequence ID" value="SFU98829.1"/>
    <property type="molecule type" value="Genomic_DNA"/>
</dbReference>
<name>A0A1I7KN25_9BACL</name>
<dbReference type="Gene3D" id="3.90.1170.40">
    <property type="entry name" value="Molybdopterin biosynthesis MoaE subunit"/>
    <property type="match status" value="1"/>
</dbReference>
<dbReference type="SUPFAM" id="SSF54285">
    <property type="entry name" value="MoaD/ThiS"/>
    <property type="match status" value="1"/>
</dbReference>
<proteinExistence type="predicted"/>
<dbReference type="GO" id="GO:0006777">
    <property type="term" value="P:Mo-molybdopterin cofactor biosynthetic process"/>
    <property type="evidence" value="ECO:0007669"/>
    <property type="project" value="InterPro"/>
</dbReference>
<sequence>MTFTVHLFAGLAEIAGPAVTIELGPPATAGEIRRALQQRLPQLASDLEHALIAVNQQYADDDQVVSDGDEIALIPPVGGGSDDGPGSIVLTDQPLDVGQAYQYLVDTRCGGTVLFVGTVREWTKGRQTVYLEYEAYRDMALRQMRAIAEDVCRRWPGVIPLQWHRVGRLHPADIAVICAAAAPHRGTAFEAARELIERLKKEVPIWKKEIYADGEAVWQANRP</sequence>
<dbReference type="InterPro" id="IPR003749">
    <property type="entry name" value="ThiS/MoaD-like"/>
</dbReference>
<dbReference type="CDD" id="cd00756">
    <property type="entry name" value="MoaE"/>
    <property type="match status" value="1"/>
</dbReference>
<dbReference type="STRING" id="392015.SAMN05421543_11765"/>
<dbReference type="AlphaFoldDB" id="A0A1I7KN25"/>
<dbReference type="InterPro" id="IPR036563">
    <property type="entry name" value="MoaE_sf"/>
</dbReference>
<organism evidence="1 2">
    <name type="scientific">Alicyclobacillus macrosporangiidus</name>
    <dbReference type="NCBI Taxonomy" id="392015"/>
    <lineage>
        <taxon>Bacteria</taxon>
        <taxon>Bacillati</taxon>
        <taxon>Bacillota</taxon>
        <taxon>Bacilli</taxon>
        <taxon>Bacillales</taxon>
        <taxon>Alicyclobacillaceae</taxon>
        <taxon>Alicyclobacillus</taxon>
    </lineage>
</organism>
<dbReference type="CDD" id="cd00754">
    <property type="entry name" value="Ubl_MoaD"/>
    <property type="match status" value="1"/>
</dbReference>
<dbReference type="InterPro" id="IPR012675">
    <property type="entry name" value="Beta-grasp_dom_sf"/>
</dbReference>
<dbReference type="InterPro" id="IPR003448">
    <property type="entry name" value="Mopterin_biosynth_MoaE"/>
</dbReference>
<dbReference type="Pfam" id="PF02391">
    <property type="entry name" value="MoaE"/>
    <property type="match status" value="1"/>
</dbReference>
<dbReference type="RefSeq" id="WP_074954543.1">
    <property type="nucleotide sequence ID" value="NZ_FPBV01000017.1"/>
</dbReference>
<dbReference type="InterPro" id="IPR016155">
    <property type="entry name" value="Mopterin_synth/thiamin_S_b"/>
</dbReference>
<accession>A0A1I7KN25</accession>
<evidence type="ECO:0000313" key="1">
    <source>
        <dbReference type="EMBL" id="SFU98829.1"/>
    </source>
</evidence>
<dbReference type="eggNOG" id="COG1977">
    <property type="taxonomic scope" value="Bacteria"/>
</dbReference>
<dbReference type="PANTHER" id="PTHR23404">
    <property type="entry name" value="MOLYBDOPTERIN SYNTHASE RELATED"/>
    <property type="match status" value="1"/>
</dbReference>